<evidence type="ECO:0000313" key="1">
    <source>
        <dbReference type="EMBL" id="KAI4344311.1"/>
    </source>
</evidence>
<comment type="caution">
    <text evidence="1">The sequence shown here is derived from an EMBL/GenBank/DDBJ whole genome shotgun (WGS) entry which is preliminary data.</text>
</comment>
<evidence type="ECO:0000313" key="2">
    <source>
        <dbReference type="Proteomes" id="UP000828941"/>
    </source>
</evidence>
<gene>
    <name evidence="1" type="ORF">L6164_011554</name>
</gene>
<sequence>MWFSLSISFLQWPDLVGFGLYSMRKTYPLASINCDSQIHSLTDTSLCKDLLQRKGPSSWSNGCCSLIPLNVVNMIAKVATSGSVLC</sequence>
<name>A0ACB9PA48_BAUVA</name>
<dbReference type="EMBL" id="CM039430">
    <property type="protein sequence ID" value="KAI4344311.1"/>
    <property type="molecule type" value="Genomic_DNA"/>
</dbReference>
<organism evidence="1 2">
    <name type="scientific">Bauhinia variegata</name>
    <name type="common">Purple orchid tree</name>
    <name type="synonym">Phanera variegata</name>
    <dbReference type="NCBI Taxonomy" id="167791"/>
    <lineage>
        <taxon>Eukaryota</taxon>
        <taxon>Viridiplantae</taxon>
        <taxon>Streptophyta</taxon>
        <taxon>Embryophyta</taxon>
        <taxon>Tracheophyta</taxon>
        <taxon>Spermatophyta</taxon>
        <taxon>Magnoliopsida</taxon>
        <taxon>eudicotyledons</taxon>
        <taxon>Gunneridae</taxon>
        <taxon>Pentapetalae</taxon>
        <taxon>rosids</taxon>
        <taxon>fabids</taxon>
        <taxon>Fabales</taxon>
        <taxon>Fabaceae</taxon>
        <taxon>Cercidoideae</taxon>
        <taxon>Cercideae</taxon>
        <taxon>Bauhiniinae</taxon>
        <taxon>Bauhinia</taxon>
    </lineage>
</organism>
<accession>A0ACB9PA48</accession>
<protein>
    <submittedName>
        <fullName evidence="1">Uncharacterized protein</fullName>
    </submittedName>
</protein>
<proteinExistence type="predicted"/>
<keyword evidence="2" id="KW-1185">Reference proteome</keyword>
<dbReference type="Proteomes" id="UP000828941">
    <property type="component" value="Chromosome 5"/>
</dbReference>
<reference evidence="1 2" key="1">
    <citation type="journal article" date="2022" name="DNA Res.">
        <title>Chromosomal-level genome assembly of the orchid tree Bauhinia variegata (Leguminosae; Cercidoideae) supports the allotetraploid origin hypothesis of Bauhinia.</title>
        <authorList>
            <person name="Zhong Y."/>
            <person name="Chen Y."/>
            <person name="Zheng D."/>
            <person name="Pang J."/>
            <person name="Liu Y."/>
            <person name="Luo S."/>
            <person name="Meng S."/>
            <person name="Qian L."/>
            <person name="Wei D."/>
            <person name="Dai S."/>
            <person name="Zhou R."/>
        </authorList>
    </citation>
    <scope>NUCLEOTIDE SEQUENCE [LARGE SCALE GENOMIC DNA]</scope>
    <source>
        <strain evidence="1">BV-YZ2020</strain>
    </source>
</reference>